<dbReference type="EMBL" id="HE600923">
    <property type="protein sequence ID" value="CAP24408.2"/>
    <property type="molecule type" value="Genomic_DNA"/>
</dbReference>
<dbReference type="InParanoid" id="A8WV97"/>
<name>A8WV97_CAEBR</name>
<dbReference type="GeneID" id="8580455"/>
<sequence length="103" mass="11617">MSANSWKVCGRQKSTTVLPSMVIAQNLDEIDVQDVKMTTSMDEKGITRQYCVTWIDLEKNKKTSDEDDDREFVGLKMTSSMAKVLPDAATWIASNVLHMTDKN</sequence>
<reference evidence="1 2" key="2">
    <citation type="journal article" date="2011" name="PLoS Genet.">
        <title>Caenorhabditis briggsae recombinant inbred line genotypes reveal inter-strain incompatibility and the evolution of recombination.</title>
        <authorList>
            <person name="Ross J.A."/>
            <person name="Koboldt D.C."/>
            <person name="Staisch J.E."/>
            <person name="Chamberlin H.M."/>
            <person name="Gupta B.P."/>
            <person name="Miller R.D."/>
            <person name="Baird S.E."/>
            <person name="Haag E.S."/>
        </authorList>
    </citation>
    <scope>NUCLEOTIDE SEQUENCE [LARGE SCALE GENOMIC DNA]</scope>
    <source>
        <strain evidence="1 2">AF16</strain>
    </source>
</reference>
<evidence type="ECO:0000313" key="1">
    <source>
        <dbReference type="EMBL" id="CAP24408.2"/>
    </source>
</evidence>
<keyword evidence="2" id="KW-1185">Reference proteome</keyword>
<evidence type="ECO:0000313" key="3">
    <source>
        <dbReference type="WormBase" id="CBG03528a"/>
    </source>
</evidence>
<evidence type="ECO:0000313" key="2">
    <source>
        <dbReference type="Proteomes" id="UP000008549"/>
    </source>
</evidence>
<dbReference type="KEGG" id="cbr:CBG_03528"/>
<dbReference type="WormBase" id="CBG03528a">
    <property type="protein sequence ID" value="CBP46269"/>
    <property type="gene ID" value="WBGene00026377"/>
</dbReference>
<dbReference type="Proteomes" id="UP000008549">
    <property type="component" value="Unassembled WGS sequence"/>
</dbReference>
<proteinExistence type="predicted"/>
<reference evidence="1 2" key="1">
    <citation type="journal article" date="2003" name="PLoS Biol.">
        <title>The genome sequence of Caenorhabditis briggsae: a platform for comparative genomics.</title>
        <authorList>
            <person name="Stein L.D."/>
            <person name="Bao Z."/>
            <person name="Blasiar D."/>
            <person name="Blumenthal T."/>
            <person name="Brent M.R."/>
            <person name="Chen N."/>
            <person name="Chinwalla A."/>
            <person name="Clarke L."/>
            <person name="Clee C."/>
            <person name="Coghlan A."/>
            <person name="Coulson A."/>
            <person name="D'Eustachio P."/>
            <person name="Fitch D.H."/>
            <person name="Fulton L.A."/>
            <person name="Fulton R.E."/>
            <person name="Griffiths-Jones S."/>
            <person name="Harris T.W."/>
            <person name="Hillier L.W."/>
            <person name="Kamath R."/>
            <person name="Kuwabara P.E."/>
            <person name="Mardis E.R."/>
            <person name="Marra M.A."/>
            <person name="Miner T.L."/>
            <person name="Minx P."/>
            <person name="Mullikin J.C."/>
            <person name="Plumb R.W."/>
            <person name="Rogers J."/>
            <person name="Schein J.E."/>
            <person name="Sohrmann M."/>
            <person name="Spieth J."/>
            <person name="Stajich J.E."/>
            <person name="Wei C."/>
            <person name="Willey D."/>
            <person name="Wilson R.K."/>
            <person name="Durbin R."/>
            <person name="Waterston R.H."/>
        </authorList>
    </citation>
    <scope>NUCLEOTIDE SEQUENCE [LARGE SCALE GENOMIC DNA]</scope>
    <source>
        <strain evidence="1 2">AF16</strain>
    </source>
</reference>
<dbReference type="HOGENOM" id="CLU_2266123_0_0_1"/>
<protein>
    <submittedName>
        <fullName evidence="1">Protein CBG03528</fullName>
    </submittedName>
</protein>
<dbReference type="AlphaFoldDB" id="A8WV97"/>
<organism evidence="1 2">
    <name type="scientific">Caenorhabditis briggsae</name>
    <dbReference type="NCBI Taxonomy" id="6238"/>
    <lineage>
        <taxon>Eukaryota</taxon>
        <taxon>Metazoa</taxon>
        <taxon>Ecdysozoa</taxon>
        <taxon>Nematoda</taxon>
        <taxon>Chromadorea</taxon>
        <taxon>Rhabditida</taxon>
        <taxon>Rhabditina</taxon>
        <taxon>Rhabditomorpha</taxon>
        <taxon>Rhabditoidea</taxon>
        <taxon>Rhabditidae</taxon>
        <taxon>Peloderinae</taxon>
        <taxon>Caenorhabditis</taxon>
    </lineage>
</organism>
<dbReference type="RefSeq" id="XP_045092421.1">
    <property type="nucleotide sequence ID" value="XM_045238575.1"/>
</dbReference>
<gene>
    <name evidence="1 3" type="ORF">CBG03528</name>
    <name evidence="1" type="ORF">CBG_03528</name>
</gene>
<dbReference type="CTD" id="8580455"/>
<accession>A8WV97</accession>